<dbReference type="SUPFAM" id="SSF54928">
    <property type="entry name" value="RNA-binding domain, RBD"/>
    <property type="match status" value="1"/>
</dbReference>
<feature type="region of interest" description="Disordered" evidence="3">
    <location>
        <begin position="449"/>
        <end position="478"/>
    </location>
</feature>
<sequence length="494" mass="54277">MAGTPSTVPGCSQPQCPTWPWALQGSRGSPSCSGQLLPPQQPPPLVRKLLRGRFAAFKINSHRSELSHSHREPGRPLLGDSPGLPQSHSAIQTPPEVSPEHFWGSPGTSRGRRRRGRDRAAPQESGPAATPHGAGHAQSPGSPPPLSLTAPSSPSLHPGHRPPSHTLSSRGRREGERRARRRVPAAAPPRDPRAPRAPGTSHGHPRDPRAPDASHGPCASPAPLRQSRPQGPAGSWHLRSCRAGRMLRDSMKCWSDSQSDLYSSDQEEEEQMIFGENEEDLEEMMDFSDLPTSLFACSVHEAVFEVQEEKERFEALFTVYDEQVTFQLFKSFRRVRINFSNPEAAARARIELHETEFSGKKLKLYFAQVQVSSEIGDKSYLLPPQPVKQFLISPPASPPVGWKQSEDATPLINYDLLCAVSKLGPGEKYELHAGTDSTPSVVVHVCESETEEEEEMKNPKQKILQTRRPEPPPTILSDSKAFECALEVGGTMPC</sequence>
<accession>A0A8C5ID70</accession>
<evidence type="ECO:0000256" key="1">
    <source>
        <dbReference type="ARBA" id="ARBA00008209"/>
    </source>
</evidence>
<keyword evidence="5" id="KW-1185">Reference proteome</keyword>
<feature type="region of interest" description="Disordered" evidence="3">
    <location>
        <begin position="61"/>
        <end position="237"/>
    </location>
</feature>
<dbReference type="Proteomes" id="UP000694408">
    <property type="component" value="Unplaced"/>
</dbReference>
<evidence type="ECO:0000313" key="5">
    <source>
        <dbReference type="Proteomes" id="UP000694408"/>
    </source>
</evidence>
<dbReference type="CDD" id="cd12710">
    <property type="entry name" value="RRM_RCAN3"/>
    <property type="match status" value="1"/>
</dbReference>
<feature type="region of interest" description="Disordered" evidence="3">
    <location>
        <begin position="1"/>
        <end position="45"/>
    </location>
</feature>
<dbReference type="Pfam" id="PF04847">
    <property type="entry name" value="Calcipressin"/>
    <property type="match status" value="1"/>
</dbReference>
<reference evidence="4" key="1">
    <citation type="submission" date="2025-08" db="UniProtKB">
        <authorList>
            <consortium name="Ensembl"/>
        </authorList>
    </citation>
    <scope>IDENTIFICATION</scope>
</reference>
<dbReference type="PANTHER" id="PTHR10300:SF6">
    <property type="entry name" value="CALCIPRESSIN-3"/>
    <property type="match status" value="1"/>
</dbReference>
<dbReference type="Gene3D" id="3.30.70.330">
    <property type="match status" value="1"/>
</dbReference>
<comment type="function">
    <text evidence="2">Inhibits calcineurin-dependent transcriptional responses by binding to the catalytic domain of calcineurin A. Could play a role during central nervous system development.</text>
</comment>
<feature type="compositionally biased region" description="Polar residues" evidence="3">
    <location>
        <begin position="1"/>
        <end position="16"/>
    </location>
</feature>
<name>A0A8C5ID70_JUNHY</name>
<dbReference type="InterPro" id="IPR012677">
    <property type="entry name" value="Nucleotide-bd_a/b_plait_sf"/>
</dbReference>
<comment type="similarity">
    <text evidence="1">Belongs to the RCAN family.</text>
</comment>
<protein>
    <submittedName>
        <fullName evidence="4">RCAN family member 3</fullName>
    </submittedName>
</protein>
<dbReference type="GO" id="GO:0003676">
    <property type="term" value="F:nucleic acid binding"/>
    <property type="evidence" value="ECO:0007669"/>
    <property type="project" value="InterPro"/>
</dbReference>
<feature type="compositionally biased region" description="Low complexity" evidence="3">
    <location>
        <begin position="147"/>
        <end position="157"/>
    </location>
</feature>
<dbReference type="InterPro" id="IPR035979">
    <property type="entry name" value="RBD_domain_sf"/>
</dbReference>
<dbReference type="GO" id="GO:0005634">
    <property type="term" value="C:nucleus"/>
    <property type="evidence" value="ECO:0007669"/>
    <property type="project" value="TreeGrafter"/>
</dbReference>
<evidence type="ECO:0000256" key="3">
    <source>
        <dbReference type="SAM" id="MobiDB-lite"/>
    </source>
</evidence>
<feature type="compositionally biased region" description="Basic and acidic residues" evidence="3">
    <location>
        <begin position="62"/>
        <end position="74"/>
    </location>
</feature>
<dbReference type="InterPro" id="IPR006931">
    <property type="entry name" value="Calcipressin"/>
</dbReference>
<dbReference type="FunFam" id="3.30.70.330:FF:000092">
    <property type="entry name" value="Calcipressin-2 isoform 2"/>
    <property type="match status" value="1"/>
</dbReference>
<reference evidence="4" key="2">
    <citation type="submission" date="2025-09" db="UniProtKB">
        <authorList>
            <consortium name="Ensembl"/>
        </authorList>
    </citation>
    <scope>IDENTIFICATION</scope>
</reference>
<evidence type="ECO:0000256" key="2">
    <source>
        <dbReference type="ARBA" id="ARBA00024927"/>
    </source>
</evidence>
<dbReference type="GO" id="GO:0005737">
    <property type="term" value="C:cytoplasm"/>
    <property type="evidence" value="ECO:0007669"/>
    <property type="project" value="TreeGrafter"/>
</dbReference>
<feature type="compositionally biased region" description="Low complexity" evidence="3">
    <location>
        <begin position="126"/>
        <end position="140"/>
    </location>
</feature>
<organism evidence="4 5">
    <name type="scientific">Junco hyemalis</name>
    <name type="common">Dark-eyed junco</name>
    <dbReference type="NCBI Taxonomy" id="40217"/>
    <lineage>
        <taxon>Eukaryota</taxon>
        <taxon>Metazoa</taxon>
        <taxon>Chordata</taxon>
        <taxon>Craniata</taxon>
        <taxon>Vertebrata</taxon>
        <taxon>Euteleostomi</taxon>
        <taxon>Archelosauria</taxon>
        <taxon>Archosauria</taxon>
        <taxon>Dinosauria</taxon>
        <taxon>Saurischia</taxon>
        <taxon>Theropoda</taxon>
        <taxon>Coelurosauria</taxon>
        <taxon>Aves</taxon>
        <taxon>Neognathae</taxon>
        <taxon>Neoaves</taxon>
        <taxon>Telluraves</taxon>
        <taxon>Australaves</taxon>
        <taxon>Passeriformes</taxon>
        <taxon>Passerellidae</taxon>
        <taxon>Junco</taxon>
    </lineage>
</organism>
<dbReference type="Ensembl" id="ENSJHYT00000000771.1">
    <property type="protein sequence ID" value="ENSJHYP00000000593.1"/>
    <property type="gene ID" value="ENSJHYG00000000571.1"/>
</dbReference>
<evidence type="ECO:0000313" key="4">
    <source>
        <dbReference type="Ensembl" id="ENSJHYP00000000593.1"/>
    </source>
</evidence>
<dbReference type="AlphaFoldDB" id="A0A8C5ID70"/>
<dbReference type="PANTHER" id="PTHR10300">
    <property type="entry name" value="CALCIPRESSIN"/>
    <property type="match status" value="1"/>
</dbReference>
<dbReference type="OMA" id="FYINSHR"/>
<dbReference type="GO" id="GO:0008597">
    <property type="term" value="F:calcium-dependent protein serine/threonine phosphatase regulator activity"/>
    <property type="evidence" value="ECO:0007669"/>
    <property type="project" value="TreeGrafter"/>
</dbReference>
<dbReference type="GO" id="GO:0019722">
    <property type="term" value="P:calcium-mediated signaling"/>
    <property type="evidence" value="ECO:0007669"/>
    <property type="project" value="InterPro"/>
</dbReference>
<proteinExistence type="inferred from homology"/>